<feature type="transmembrane region" description="Helical" evidence="1">
    <location>
        <begin position="87"/>
        <end position="108"/>
    </location>
</feature>
<evidence type="ECO:0000313" key="3">
    <source>
        <dbReference type="Proteomes" id="UP000004374"/>
    </source>
</evidence>
<feature type="transmembrane region" description="Helical" evidence="1">
    <location>
        <begin position="32"/>
        <end position="53"/>
    </location>
</feature>
<dbReference type="Proteomes" id="UP000004374">
    <property type="component" value="Unassembled WGS sequence"/>
</dbReference>
<protein>
    <submittedName>
        <fullName evidence="2">Uncharacterized protein</fullName>
    </submittedName>
</protein>
<dbReference type="OrthoDB" id="7907428at2"/>
<gene>
    <name evidence="2" type="ORF">RNAN_1618</name>
</gene>
<keyword evidence="1" id="KW-0472">Membrane</keyword>
<dbReference type="RefSeq" id="WP_008220482.1">
    <property type="nucleotide sequence ID" value="NZ_BAFK01000007.1"/>
</dbReference>
<keyword evidence="3" id="KW-1185">Reference proteome</keyword>
<evidence type="ECO:0000313" key="2">
    <source>
        <dbReference type="EMBL" id="GAB58638.1"/>
    </source>
</evidence>
<feature type="transmembrane region" description="Helical" evidence="1">
    <location>
        <begin position="59"/>
        <end position="80"/>
    </location>
</feature>
<evidence type="ECO:0000256" key="1">
    <source>
        <dbReference type="SAM" id="Phobius"/>
    </source>
</evidence>
<dbReference type="STRING" id="562729.RNAN_1618"/>
<dbReference type="AlphaFoldDB" id="I1DX60"/>
<name>I1DX60_9GAMM</name>
<feature type="transmembrane region" description="Helical" evidence="1">
    <location>
        <begin position="120"/>
        <end position="140"/>
    </location>
</feature>
<keyword evidence="1" id="KW-1133">Transmembrane helix</keyword>
<keyword evidence="1" id="KW-0812">Transmembrane</keyword>
<accession>I1DX60</accession>
<sequence length="150" mass="16216">MTFVRWYPLGYLLLAVVFSTLLTSLSQSGFNLAAIAALTGGLAAGDILFTLWFDLRHFTVTYAPIALVNLLSVALLIKLLPALARPWLAALMAALVLYVMLQLINSLAPMPTLIAANRSALGTLAMLLCSAAGMGCYLWLLKRRQAYAQV</sequence>
<organism evidence="2 3">
    <name type="scientific">Rheinheimera nanhaiensis E407-8</name>
    <dbReference type="NCBI Taxonomy" id="562729"/>
    <lineage>
        <taxon>Bacteria</taxon>
        <taxon>Pseudomonadati</taxon>
        <taxon>Pseudomonadota</taxon>
        <taxon>Gammaproteobacteria</taxon>
        <taxon>Chromatiales</taxon>
        <taxon>Chromatiaceae</taxon>
        <taxon>Rheinheimera</taxon>
    </lineage>
</organism>
<reference evidence="2 3" key="1">
    <citation type="journal article" date="2012" name="J. Bacteriol.">
        <title>Genome Sequence of the Protease-Producing Bacterium Rheinheimera nanhaiensis E407-8T, Isolated from Deep-Sea Sediment of the South China Sea.</title>
        <authorList>
            <person name="Zhang X.-Y."/>
            <person name="Zhang Y.-J."/>
            <person name="Qin Q.-L."/>
            <person name="Xie B.-B."/>
            <person name="Chen X.-L."/>
            <person name="Zhou B.-C."/>
            <person name="Zhang Y.-Z."/>
        </authorList>
    </citation>
    <scope>NUCLEOTIDE SEQUENCE [LARGE SCALE GENOMIC DNA]</scope>
    <source>
        <strain evidence="2 3">E407-8</strain>
    </source>
</reference>
<comment type="caution">
    <text evidence="2">The sequence shown here is derived from an EMBL/GenBank/DDBJ whole genome shotgun (WGS) entry which is preliminary data.</text>
</comment>
<proteinExistence type="predicted"/>
<feature type="transmembrane region" description="Helical" evidence="1">
    <location>
        <begin position="6"/>
        <end position="25"/>
    </location>
</feature>
<dbReference type="EMBL" id="BAFK01000007">
    <property type="protein sequence ID" value="GAB58638.1"/>
    <property type="molecule type" value="Genomic_DNA"/>
</dbReference>